<dbReference type="Gene3D" id="1.10.1220.10">
    <property type="entry name" value="Met repressor-like"/>
    <property type="match status" value="1"/>
</dbReference>
<dbReference type="GO" id="GO:0043565">
    <property type="term" value="F:sequence-specific DNA binding"/>
    <property type="evidence" value="ECO:0007669"/>
    <property type="project" value="UniProtKB-ARBA"/>
</dbReference>
<name>A0A369FP62_ECOLX</name>
<dbReference type="Proteomes" id="UP000253687">
    <property type="component" value="Unassembled WGS sequence"/>
</dbReference>
<protein>
    <submittedName>
        <fullName evidence="1">Arc family DNA-binding protein</fullName>
    </submittedName>
</protein>
<dbReference type="EMBL" id="QOGZ01000022">
    <property type="protein sequence ID" value="RDA36224.1"/>
    <property type="molecule type" value="Genomic_DNA"/>
</dbReference>
<organism evidence="1 2">
    <name type="scientific">Escherichia coli</name>
    <dbReference type="NCBI Taxonomy" id="562"/>
    <lineage>
        <taxon>Bacteria</taxon>
        <taxon>Pseudomonadati</taxon>
        <taxon>Pseudomonadota</taxon>
        <taxon>Gammaproteobacteria</taxon>
        <taxon>Enterobacterales</taxon>
        <taxon>Enterobacteriaceae</taxon>
        <taxon>Escherichia</taxon>
    </lineage>
</organism>
<proteinExistence type="predicted"/>
<comment type="caution">
    <text evidence="1">The sequence shown here is derived from an EMBL/GenBank/DDBJ whole genome shotgun (WGS) entry which is preliminary data.</text>
</comment>
<dbReference type="GO" id="GO:0006355">
    <property type="term" value="P:regulation of DNA-templated transcription"/>
    <property type="evidence" value="ECO:0007669"/>
    <property type="project" value="InterPro"/>
</dbReference>
<dbReference type="InterPro" id="IPR010985">
    <property type="entry name" value="Ribbon_hlx_hlx"/>
</dbReference>
<dbReference type="InterPro" id="IPR005569">
    <property type="entry name" value="Arc_DNA-bd_dom"/>
</dbReference>
<dbReference type="GeneID" id="86859314"/>
<dbReference type="SUPFAM" id="SSF47598">
    <property type="entry name" value="Ribbon-helix-helix"/>
    <property type="match status" value="1"/>
</dbReference>
<dbReference type="AlphaFoldDB" id="A0A369FP62"/>
<accession>A0A369FP62</accession>
<evidence type="ECO:0000313" key="1">
    <source>
        <dbReference type="EMBL" id="RDA36224.1"/>
    </source>
</evidence>
<evidence type="ECO:0000313" key="2">
    <source>
        <dbReference type="Proteomes" id="UP000253687"/>
    </source>
</evidence>
<dbReference type="InterPro" id="IPR013321">
    <property type="entry name" value="Arc_rbn_hlx_hlx"/>
</dbReference>
<keyword evidence="1" id="KW-0238">DNA-binding</keyword>
<dbReference type="Pfam" id="PF03869">
    <property type="entry name" value="Arc"/>
    <property type="match status" value="1"/>
</dbReference>
<dbReference type="RefSeq" id="WP_021550621.1">
    <property type="nucleotide sequence ID" value="NZ_AP027642.1"/>
</dbReference>
<sequence length="105" mass="12246">MADKQVKDYDKFNLRFPDGMREAIAERAKRNGRSMNSEIIQILQDAIEGSSELSKRLNLVGFIRGDREIRDLEDNASKLALYIDHRTQEFKQILLEDLKLLLNHD</sequence>
<gene>
    <name evidence="1" type="ORF">DTL43_17990</name>
</gene>
<reference evidence="1 2" key="1">
    <citation type="submission" date="2018-07" db="EMBL/GenBank/DDBJ databases">
        <title>Whole Genome Sequence Analysis of Avian Pathogenic E. coli - An Australian Perspective.</title>
        <authorList>
            <person name="Cummins M.L."/>
            <person name="Reid C.J."/>
            <person name="Roy Chowdhury P."/>
            <person name="Bushell R."/>
            <person name="Esbert N."/>
            <person name="Tivendale K.A."/>
            <person name="Noormohammadi A.H."/>
            <person name="Islam S."/>
            <person name="Marenda M.S."/>
            <person name="Browning G.F."/>
            <person name="Markham P.F."/>
            <person name="Djordjevic S.P."/>
        </authorList>
    </citation>
    <scope>NUCLEOTIDE SEQUENCE [LARGE SCALE GENOMIC DNA]</scope>
    <source>
        <strain evidence="1 2">AVC211</strain>
    </source>
</reference>